<feature type="region of interest" description="Disordered" evidence="2">
    <location>
        <begin position="51"/>
        <end position="70"/>
    </location>
</feature>
<feature type="region of interest" description="Disordered" evidence="2">
    <location>
        <begin position="355"/>
        <end position="389"/>
    </location>
</feature>
<organism evidence="3 4">
    <name type="scientific">Amanita thiersii Skay4041</name>
    <dbReference type="NCBI Taxonomy" id="703135"/>
    <lineage>
        <taxon>Eukaryota</taxon>
        <taxon>Fungi</taxon>
        <taxon>Dikarya</taxon>
        <taxon>Basidiomycota</taxon>
        <taxon>Agaricomycotina</taxon>
        <taxon>Agaricomycetes</taxon>
        <taxon>Agaricomycetidae</taxon>
        <taxon>Agaricales</taxon>
        <taxon>Pluteineae</taxon>
        <taxon>Amanitaceae</taxon>
        <taxon>Amanita</taxon>
    </lineage>
</organism>
<feature type="compositionally biased region" description="Polar residues" evidence="2">
    <location>
        <begin position="100"/>
        <end position="111"/>
    </location>
</feature>
<reference evidence="3 4" key="1">
    <citation type="submission" date="2014-02" db="EMBL/GenBank/DDBJ databases">
        <title>Transposable element dynamics among asymbiotic and ectomycorrhizal Amanita fungi.</title>
        <authorList>
            <consortium name="DOE Joint Genome Institute"/>
            <person name="Hess J."/>
            <person name="Skrede I."/>
            <person name="Wolfe B."/>
            <person name="LaButti K."/>
            <person name="Ohm R.A."/>
            <person name="Grigoriev I.V."/>
            <person name="Pringle A."/>
        </authorList>
    </citation>
    <scope>NUCLEOTIDE SEQUENCE [LARGE SCALE GENOMIC DNA]</scope>
    <source>
        <strain evidence="3 4">SKay4041</strain>
    </source>
</reference>
<evidence type="ECO:0000256" key="1">
    <source>
        <dbReference type="SAM" id="Coils"/>
    </source>
</evidence>
<sequence length="902" mass="102621">MSTRGYSVSPSPMGHISPNPFSTAISSLRSTYQAEAASEDALQYIDSVLQSRPNSPETTPHGNHETNNTQAGNIITAYRPRSHSVMPKASPIVSPLASHRPSSTGINDNNNSTISRMRSAAFDASQNIAQPIPSHPPPAFISTDYIDSEINITGTLLSLPALMDKPQSHNFPSSTDPNFVMQNIYATNANNLIQTKGYIPSVQVKDMGKALAAHIKTCIGSGFDTAHDEKLIQTDLLARIVAYAATDLNTEIADYTVASHGSSIPLLIYREIQEEWDFTGNTDNYLISDTFKTIQDDLDESFSNRQHKNIMAITTPVAQISPQDKHDIMDAIANEAPLHDKWAFMDKKGHKRPTYAWLSGNPTPKKPVAPTTTFSPSIGQKRPLEEDSSQDISYHEKLETIKYHLPLPKATIEANFDAWTETVNHFLDVNRPLFPELNPTTLRTTVFQAAEKLMKWEYFINRIRKMARSQDQNTLQEFKNERLRSLQNEVKLIQNTAPQDTIMEEPTTEMSKTDLIRKTTLIWKTTAKTLWSDNILTCNQETLDQATRLLLLDDTEHKFATMMEAQIYDTEIDRRDLIIQKIMELNENASRTIKDIQRKLMTKSAQDKLDLIKKQGWDMVKKTVLQNPSKFSPPMIDPKKYKTIVSNIIEDLRDKEDDSWATKIIRDIKNKGLQSQALDSRIHSIVRRLDNFRMVASPPPHDPMNKETDANTPEDPTPWTDSEEYNQNQQLWINMASEIFEKLAPYFLMEERKHHEELYWSAADTCAHNDKELSQLQAISSLTDTNKKRELENTRRTYIEKEYQSLRDAAKKQNAMAKKDAFKDYLNTKDFDYYVQHAKDQLTSPAVSSAKKTNIKAILKDAEKVKWQPKHRVDDDGSILPDSPPHHPAPKRKPNQRNPPNK</sequence>
<keyword evidence="4" id="KW-1185">Reference proteome</keyword>
<proteinExistence type="predicted"/>
<feature type="region of interest" description="Disordered" evidence="2">
    <location>
        <begin position="92"/>
        <end position="111"/>
    </location>
</feature>
<evidence type="ECO:0000313" key="3">
    <source>
        <dbReference type="EMBL" id="PFH46678.1"/>
    </source>
</evidence>
<accession>A0A2A9N9I5</accession>
<evidence type="ECO:0000256" key="2">
    <source>
        <dbReference type="SAM" id="MobiDB-lite"/>
    </source>
</evidence>
<gene>
    <name evidence="3" type="ORF">AMATHDRAFT_7518</name>
</gene>
<feature type="coiled-coil region" evidence="1">
    <location>
        <begin position="579"/>
        <end position="606"/>
    </location>
</feature>
<feature type="compositionally biased region" description="Basic and acidic residues" evidence="2">
    <location>
        <begin position="861"/>
        <end position="875"/>
    </location>
</feature>
<name>A0A2A9N9I5_9AGAR</name>
<protein>
    <submittedName>
        <fullName evidence="3">Uncharacterized protein</fullName>
    </submittedName>
</protein>
<evidence type="ECO:0000313" key="4">
    <source>
        <dbReference type="Proteomes" id="UP000242287"/>
    </source>
</evidence>
<dbReference type="EMBL" id="KZ302168">
    <property type="protein sequence ID" value="PFH46678.1"/>
    <property type="molecule type" value="Genomic_DNA"/>
</dbReference>
<feature type="region of interest" description="Disordered" evidence="2">
    <location>
        <begin position="861"/>
        <end position="902"/>
    </location>
</feature>
<feature type="region of interest" description="Disordered" evidence="2">
    <location>
        <begin position="694"/>
        <end position="721"/>
    </location>
</feature>
<feature type="compositionally biased region" description="Low complexity" evidence="2">
    <location>
        <begin position="362"/>
        <end position="373"/>
    </location>
</feature>
<keyword evidence="1" id="KW-0175">Coiled coil</keyword>
<dbReference type="Proteomes" id="UP000242287">
    <property type="component" value="Unassembled WGS sequence"/>
</dbReference>
<dbReference type="AlphaFoldDB" id="A0A2A9N9I5"/>